<organism evidence="4 5">
    <name type="scientific">Alteriqipengyuania halimionae</name>
    <dbReference type="NCBI Taxonomy" id="1926630"/>
    <lineage>
        <taxon>Bacteria</taxon>
        <taxon>Pseudomonadati</taxon>
        <taxon>Pseudomonadota</taxon>
        <taxon>Alphaproteobacteria</taxon>
        <taxon>Sphingomonadales</taxon>
        <taxon>Erythrobacteraceae</taxon>
        <taxon>Alteriqipengyuania</taxon>
    </lineage>
</organism>
<evidence type="ECO:0000256" key="1">
    <source>
        <dbReference type="SAM" id="Coils"/>
    </source>
</evidence>
<dbReference type="CDD" id="cd07341">
    <property type="entry name" value="M56_BlaR1_MecR1_like"/>
    <property type="match status" value="1"/>
</dbReference>
<comment type="caution">
    <text evidence="4">The sequence shown here is derived from an EMBL/GenBank/DDBJ whole genome shotgun (WGS) entry which is preliminary data.</text>
</comment>
<keyword evidence="2" id="KW-0812">Transmembrane</keyword>
<evidence type="ECO:0000313" key="5">
    <source>
        <dbReference type="Proteomes" id="UP000429229"/>
    </source>
</evidence>
<feature type="domain" description="Peptidase M56" evidence="3">
    <location>
        <begin position="7"/>
        <end position="275"/>
    </location>
</feature>
<proteinExistence type="predicted"/>
<dbReference type="OrthoDB" id="1628901at2"/>
<dbReference type="PANTHER" id="PTHR34978">
    <property type="entry name" value="POSSIBLE SENSOR-TRANSDUCER PROTEIN BLAR"/>
    <property type="match status" value="1"/>
</dbReference>
<evidence type="ECO:0000256" key="2">
    <source>
        <dbReference type="SAM" id="Phobius"/>
    </source>
</evidence>
<dbReference type="Pfam" id="PF05569">
    <property type="entry name" value="Peptidase_M56"/>
    <property type="match status" value="1"/>
</dbReference>
<accession>A0A6I4U1C3</accession>
<dbReference type="AlphaFoldDB" id="A0A6I4U1C3"/>
<dbReference type="InterPro" id="IPR008756">
    <property type="entry name" value="Peptidase_M56"/>
</dbReference>
<protein>
    <recommendedName>
        <fullName evidence="3">Peptidase M56 domain-containing protein</fullName>
    </recommendedName>
</protein>
<name>A0A6I4U1C3_9SPHN</name>
<feature type="transmembrane region" description="Helical" evidence="2">
    <location>
        <begin position="93"/>
        <end position="114"/>
    </location>
</feature>
<dbReference type="Proteomes" id="UP000429229">
    <property type="component" value="Unassembled WGS sequence"/>
</dbReference>
<feature type="transmembrane region" description="Helical" evidence="2">
    <location>
        <begin position="292"/>
        <end position="311"/>
    </location>
</feature>
<evidence type="ECO:0000259" key="3">
    <source>
        <dbReference type="Pfam" id="PF05569"/>
    </source>
</evidence>
<dbReference type="InterPro" id="IPR052173">
    <property type="entry name" value="Beta-lactam_resp_regulator"/>
</dbReference>
<keyword evidence="1" id="KW-0175">Coiled coil</keyword>
<sequence>MIDWMLDTLIWTGALIALVLLLRRPVAAHFGAQAAYALWLIPFVRLLLPPIELPAMFAPTVAIAPTQAIAIDPVLLMNAQEQAQVQPVAADTAWLWLALGFGVWLTGAAVTLAWRFADYFRMRGQLLAQADEKLVVGKVRIVETPATASPLAFGAIDKVIAVPQGFLADSDPETRRLAIAHEMAHHDRGDLIANFAIQPLFALHWFNPLGLLGWRAMRRDQEAACDARVVAAADDATRAAYAECIARFSAGPDLGLAAPMACPVLGEKSIIQRLRSLSMADISARRRIAGRAALVAGLLGLPLTASITYAAPSFTETQRDAEPLAMVDVDPDVDVSPDIDIDEQADELAEASAELAEERALEAVERRSDLDEARQDRIEAEIERRADRIERLAEKLASTGMAEAEIHARLDREIAQLVKTQTENADRLAAQAARAASRSISASASARESATRSERIVIEAVENELPRIAVEVQRELNASGIRTTCVVNGQSIDCDGANGVDYGDFKRDALATARRAIAADRTLSARERKQALAAIDDAAKD</sequence>
<reference evidence="4 5" key="1">
    <citation type="submission" date="2019-12" db="EMBL/GenBank/DDBJ databases">
        <title>Genomic-based taxomic classification of the family Erythrobacteraceae.</title>
        <authorList>
            <person name="Xu L."/>
        </authorList>
    </citation>
    <scope>NUCLEOTIDE SEQUENCE [LARGE SCALE GENOMIC DNA]</scope>
    <source>
        <strain evidence="4 5">LMG 29519</strain>
    </source>
</reference>
<dbReference type="PANTHER" id="PTHR34978:SF3">
    <property type="entry name" value="SLR0241 PROTEIN"/>
    <property type="match status" value="1"/>
</dbReference>
<keyword evidence="2" id="KW-0472">Membrane</keyword>
<keyword evidence="2" id="KW-1133">Transmembrane helix</keyword>
<dbReference type="EMBL" id="WTYR01000001">
    <property type="protein sequence ID" value="MXP09688.1"/>
    <property type="molecule type" value="Genomic_DNA"/>
</dbReference>
<dbReference type="RefSeq" id="WP_160616366.1">
    <property type="nucleotide sequence ID" value="NZ_WTYR01000001.1"/>
</dbReference>
<evidence type="ECO:0000313" key="4">
    <source>
        <dbReference type="EMBL" id="MXP09688.1"/>
    </source>
</evidence>
<feature type="coiled-coil region" evidence="1">
    <location>
        <begin position="341"/>
        <end position="399"/>
    </location>
</feature>
<keyword evidence="5" id="KW-1185">Reference proteome</keyword>
<gene>
    <name evidence="4" type="ORF">GRI68_05805</name>
</gene>